<dbReference type="EMBL" id="LAZR01040800">
    <property type="protein sequence ID" value="KKL13583.1"/>
    <property type="molecule type" value="Genomic_DNA"/>
</dbReference>
<evidence type="ECO:0000313" key="1">
    <source>
        <dbReference type="EMBL" id="KKL13583.1"/>
    </source>
</evidence>
<proteinExistence type="predicted"/>
<feature type="non-terminal residue" evidence="1">
    <location>
        <position position="167"/>
    </location>
</feature>
<dbReference type="AlphaFoldDB" id="A0A0F9DNQ2"/>
<name>A0A0F9DNQ2_9ZZZZ</name>
<accession>A0A0F9DNQ2</accession>
<gene>
    <name evidence="1" type="ORF">LCGC14_2524320</name>
</gene>
<reference evidence="1" key="1">
    <citation type="journal article" date="2015" name="Nature">
        <title>Complex archaea that bridge the gap between prokaryotes and eukaryotes.</title>
        <authorList>
            <person name="Spang A."/>
            <person name="Saw J.H."/>
            <person name="Jorgensen S.L."/>
            <person name="Zaremba-Niedzwiedzka K."/>
            <person name="Martijn J."/>
            <person name="Lind A.E."/>
            <person name="van Eijk R."/>
            <person name="Schleper C."/>
            <person name="Guy L."/>
            <person name="Ettema T.J."/>
        </authorList>
    </citation>
    <scope>NUCLEOTIDE SEQUENCE</scope>
</reference>
<comment type="caution">
    <text evidence="1">The sequence shown here is derived from an EMBL/GenBank/DDBJ whole genome shotgun (WGS) entry which is preliminary data.</text>
</comment>
<organism evidence="1">
    <name type="scientific">marine sediment metagenome</name>
    <dbReference type="NCBI Taxonomy" id="412755"/>
    <lineage>
        <taxon>unclassified sequences</taxon>
        <taxon>metagenomes</taxon>
        <taxon>ecological metagenomes</taxon>
    </lineage>
</organism>
<protein>
    <submittedName>
        <fullName evidence="1">Uncharacterized protein</fullName>
    </submittedName>
</protein>
<sequence length="167" mass="17680">MVRVSGEQDLTVGSAPKFKQISVRDIRNVQSISSHAYIKSETASRGGFSLYKDASNRSILSVDMIQVRGNWKINATSIYTGTEDFSGYTANAGDITIYSDGSNASIHAKNFYIDTSGNLTATGVTLTGAITATSGGIGGWTIDSTSIYTGTEDHSGYTGSDGDMTLY</sequence>